<dbReference type="Gene3D" id="1.20.5.4880">
    <property type="match status" value="1"/>
</dbReference>
<protein>
    <recommendedName>
        <fullName evidence="4">GDP/GTP exchange factor Sec2 N-terminal domain-containing protein</fullName>
    </recommendedName>
</protein>
<dbReference type="PANTHER" id="PTHR14430:SF4">
    <property type="entry name" value="GDP_GTP EXCHANGE FACTOR SEC2 N-TERMINAL DOMAIN-CONTAINING PROTEIN"/>
    <property type="match status" value="1"/>
</dbReference>
<dbReference type="GO" id="GO:0005085">
    <property type="term" value="F:guanyl-nucleotide exchange factor activity"/>
    <property type="evidence" value="ECO:0007669"/>
    <property type="project" value="InterPro"/>
</dbReference>
<feature type="region of interest" description="Disordered" evidence="3">
    <location>
        <begin position="67"/>
        <end position="95"/>
    </location>
</feature>
<dbReference type="GO" id="GO:0051286">
    <property type="term" value="C:cell tip"/>
    <property type="evidence" value="ECO:0007669"/>
    <property type="project" value="TreeGrafter"/>
</dbReference>
<organism evidence="5 6">
    <name type="scientific">Cladosporium halotolerans</name>
    <dbReference type="NCBI Taxonomy" id="1052096"/>
    <lineage>
        <taxon>Eukaryota</taxon>
        <taxon>Fungi</taxon>
        <taxon>Dikarya</taxon>
        <taxon>Ascomycota</taxon>
        <taxon>Pezizomycotina</taxon>
        <taxon>Dothideomycetes</taxon>
        <taxon>Dothideomycetidae</taxon>
        <taxon>Cladosporiales</taxon>
        <taxon>Cladosporiaceae</taxon>
        <taxon>Cladosporium</taxon>
    </lineage>
</organism>
<dbReference type="InterPro" id="IPR040351">
    <property type="entry name" value="RAB3IL/RAB3IP/Sec2"/>
</dbReference>
<proteinExistence type="predicted"/>
<keyword evidence="1 2" id="KW-0175">Coiled coil</keyword>
<dbReference type="EMBL" id="JAAQHG020000027">
    <property type="protein sequence ID" value="KAL1584333.1"/>
    <property type="molecule type" value="Genomic_DNA"/>
</dbReference>
<reference evidence="5 6" key="1">
    <citation type="journal article" date="2020" name="Microbiol. Resour. Announc.">
        <title>Draft Genome Sequence of a Cladosporium Species Isolated from the Mesophotic Ascidian Didemnum maculosum.</title>
        <authorList>
            <person name="Gioti A."/>
            <person name="Siaperas R."/>
            <person name="Nikolaivits E."/>
            <person name="Le Goff G."/>
            <person name="Ouazzani J."/>
            <person name="Kotoulas G."/>
            <person name="Topakas E."/>
        </authorList>
    </citation>
    <scope>NUCLEOTIDE SEQUENCE [LARGE SCALE GENOMIC DNA]</scope>
    <source>
        <strain evidence="5 6">TM138-S3</strain>
    </source>
</reference>
<dbReference type="SUPFAM" id="SSF144284">
    <property type="entry name" value="Sec2 N-terminal region"/>
    <property type="match status" value="1"/>
</dbReference>
<evidence type="ECO:0000256" key="1">
    <source>
        <dbReference type="ARBA" id="ARBA00023054"/>
    </source>
</evidence>
<accession>A0AB34KGS3</accession>
<dbReference type="Proteomes" id="UP000803884">
    <property type="component" value="Unassembled WGS sequence"/>
</dbReference>
<feature type="coiled-coil region" evidence="2">
    <location>
        <begin position="126"/>
        <end position="217"/>
    </location>
</feature>
<feature type="region of interest" description="Disordered" evidence="3">
    <location>
        <begin position="1"/>
        <end position="31"/>
    </location>
</feature>
<evidence type="ECO:0000259" key="4">
    <source>
        <dbReference type="Pfam" id="PF06428"/>
    </source>
</evidence>
<keyword evidence="6" id="KW-1185">Reference proteome</keyword>
<dbReference type="RefSeq" id="XP_069227439.1">
    <property type="nucleotide sequence ID" value="XM_069375338.1"/>
</dbReference>
<dbReference type="GeneID" id="96008176"/>
<feature type="compositionally biased region" description="Low complexity" evidence="3">
    <location>
        <begin position="81"/>
        <end position="93"/>
    </location>
</feature>
<evidence type="ECO:0000256" key="3">
    <source>
        <dbReference type="SAM" id="MobiDB-lite"/>
    </source>
</evidence>
<dbReference type="InterPro" id="IPR009449">
    <property type="entry name" value="Sec2_N"/>
</dbReference>
<gene>
    <name evidence="5" type="ORF">WHR41_06733</name>
</gene>
<feature type="domain" description="GDP/GTP exchange factor Sec2 N-terminal" evidence="4">
    <location>
        <begin position="126"/>
        <end position="187"/>
    </location>
</feature>
<evidence type="ECO:0000313" key="5">
    <source>
        <dbReference type="EMBL" id="KAL1584333.1"/>
    </source>
</evidence>
<dbReference type="PANTHER" id="PTHR14430">
    <property type="entry name" value="RABIN3-RELATED"/>
    <property type="match status" value="1"/>
</dbReference>
<name>A0AB34KGS3_9PEZI</name>
<evidence type="ECO:0000256" key="2">
    <source>
        <dbReference type="SAM" id="Coils"/>
    </source>
</evidence>
<feature type="compositionally biased region" description="Basic and acidic residues" evidence="3">
    <location>
        <begin position="1"/>
        <end position="17"/>
    </location>
</feature>
<dbReference type="GO" id="GO:0006887">
    <property type="term" value="P:exocytosis"/>
    <property type="evidence" value="ECO:0007669"/>
    <property type="project" value="TreeGrafter"/>
</dbReference>
<dbReference type="GO" id="GO:0070319">
    <property type="term" value="C:Golgi to plasma membrane transport vesicle"/>
    <property type="evidence" value="ECO:0007669"/>
    <property type="project" value="TreeGrafter"/>
</dbReference>
<comment type="caution">
    <text evidence="5">The sequence shown here is derived from an EMBL/GenBank/DDBJ whole genome shotgun (WGS) entry which is preliminary data.</text>
</comment>
<dbReference type="AlphaFoldDB" id="A0AB34KGS3"/>
<sequence length="231" mass="26188">MDSNNWEERGEARKPHDSALSVGTNNTDDTAKVRELEEELHNMTEKVASASQRFADYENDIRVLNAQLRHERKRNDSLDSTATTESAKAAAAGNGTGGVGLARFGSFIMHSRKPSAMAPTAPMSRERELESQLAQSQARRLAAESKVEQMSSEIEELTGSLFSQANEMVAEERREVARLRERIRFLETRDAKFAMKVQRVEERERERNRRLERLERAMGRIERVKGLLGKG</sequence>
<dbReference type="Pfam" id="PF06428">
    <property type="entry name" value="Sec2p"/>
    <property type="match status" value="1"/>
</dbReference>
<evidence type="ECO:0000313" key="6">
    <source>
        <dbReference type="Proteomes" id="UP000803884"/>
    </source>
</evidence>